<accession>A0A6N7QVQ7</accession>
<keyword evidence="2" id="KW-1185">Reference proteome</keyword>
<proteinExistence type="predicted"/>
<dbReference type="GO" id="GO:0016829">
    <property type="term" value="F:lyase activity"/>
    <property type="evidence" value="ECO:0007669"/>
    <property type="project" value="UniProtKB-KW"/>
</dbReference>
<keyword evidence="1" id="KW-0456">Lyase</keyword>
<gene>
    <name evidence="1" type="primary">phnH</name>
    <name evidence="1" type="ORF">GH885_00275</name>
</gene>
<dbReference type="EMBL" id="WJEE01000001">
    <property type="protein sequence ID" value="MRI64780.1"/>
    <property type="molecule type" value="Genomic_DNA"/>
</dbReference>
<name>A0A6N7QVQ7_9BACI</name>
<evidence type="ECO:0000313" key="1">
    <source>
        <dbReference type="EMBL" id="MRI64780.1"/>
    </source>
</evidence>
<dbReference type="Gene3D" id="3.40.50.11310">
    <property type="entry name" value="Bacterial phosphonate metabolism protein PhnH"/>
    <property type="match status" value="1"/>
</dbReference>
<dbReference type="PIRSF" id="PIRSF020680">
    <property type="entry name" value="PhnH"/>
    <property type="match status" value="1"/>
</dbReference>
<dbReference type="Proteomes" id="UP000435187">
    <property type="component" value="Unassembled WGS sequence"/>
</dbReference>
<evidence type="ECO:0000313" key="2">
    <source>
        <dbReference type="Proteomes" id="UP000435187"/>
    </source>
</evidence>
<dbReference type="NCBIfam" id="TIGR03292">
    <property type="entry name" value="PhnH_redo"/>
    <property type="match status" value="1"/>
</dbReference>
<dbReference type="Pfam" id="PF05845">
    <property type="entry name" value="PhnH"/>
    <property type="match status" value="1"/>
</dbReference>
<dbReference type="InterPro" id="IPR038058">
    <property type="entry name" value="PhnH-like_sp"/>
</dbReference>
<protein>
    <submittedName>
        <fullName evidence="1">Phosphonate C-P lyase system protein PhnH</fullName>
    </submittedName>
</protein>
<organism evidence="1 2">
    <name type="scientific">Gracilibacillus thailandensis</name>
    <dbReference type="NCBI Taxonomy" id="563735"/>
    <lineage>
        <taxon>Bacteria</taxon>
        <taxon>Bacillati</taxon>
        <taxon>Bacillota</taxon>
        <taxon>Bacilli</taxon>
        <taxon>Bacillales</taxon>
        <taxon>Bacillaceae</taxon>
        <taxon>Gracilibacillus</taxon>
    </lineage>
</organism>
<dbReference type="AlphaFoldDB" id="A0A6N7QVQ7"/>
<dbReference type="InterPro" id="IPR008772">
    <property type="entry name" value="Phosphonate_metab_PhnH"/>
</dbReference>
<sequence length="200" mass="22414">MVVDQIHDLQQVYRKILYSMSRPGNISRLNSITEKMNEEFPCNHAFLLSALTFIDAEVTFHVIANDEKKARLMDIISSYTIAKTEAVDKADFILMLQDAPEYQIEQALIECKTGNLHDPQLSATWIVECDLLSNSTGLSLNGPGINGVQQLQTGLHPLFWQKRNEKVNEYPLGIDVILADFSSQVACIPRTTSVTITEVS</sequence>
<dbReference type="GO" id="GO:0019634">
    <property type="term" value="P:organic phosphonate metabolic process"/>
    <property type="evidence" value="ECO:0007669"/>
    <property type="project" value="InterPro"/>
</dbReference>
<comment type="caution">
    <text evidence="1">The sequence shown here is derived from an EMBL/GenBank/DDBJ whole genome shotgun (WGS) entry which is preliminary data.</text>
</comment>
<reference evidence="1 2" key="1">
    <citation type="submission" date="2019-10" db="EMBL/GenBank/DDBJ databases">
        <title>Gracilibacillus salitolerans sp. nov., a moderate halophile isolated from a saline soil in northwest China.</title>
        <authorList>
            <person name="Gan L."/>
        </authorList>
    </citation>
    <scope>NUCLEOTIDE SEQUENCE [LARGE SCALE GENOMIC DNA]</scope>
    <source>
        <strain evidence="1 2">TP2-8</strain>
    </source>
</reference>
<dbReference type="SUPFAM" id="SSF159709">
    <property type="entry name" value="PhnH-like"/>
    <property type="match status" value="1"/>
</dbReference>